<dbReference type="Proteomes" id="UP000235392">
    <property type="component" value="Unassembled WGS sequence"/>
</dbReference>
<organism evidence="2 3">
    <name type="scientific">Puccinia coronata f. sp. avenae</name>
    <dbReference type="NCBI Taxonomy" id="200324"/>
    <lineage>
        <taxon>Eukaryota</taxon>
        <taxon>Fungi</taxon>
        <taxon>Dikarya</taxon>
        <taxon>Basidiomycota</taxon>
        <taxon>Pucciniomycotina</taxon>
        <taxon>Pucciniomycetes</taxon>
        <taxon>Pucciniales</taxon>
        <taxon>Pucciniaceae</taxon>
        <taxon>Puccinia</taxon>
    </lineage>
</organism>
<feature type="compositionally biased region" description="Basic and acidic residues" evidence="1">
    <location>
        <begin position="166"/>
        <end position="186"/>
    </location>
</feature>
<feature type="compositionally biased region" description="Polar residues" evidence="1">
    <location>
        <begin position="447"/>
        <end position="458"/>
    </location>
</feature>
<protein>
    <submittedName>
        <fullName evidence="2">Uncharacterized protein</fullName>
    </submittedName>
</protein>
<feature type="region of interest" description="Disordered" evidence="1">
    <location>
        <begin position="543"/>
        <end position="562"/>
    </location>
</feature>
<evidence type="ECO:0000256" key="1">
    <source>
        <dbReference type="SAM" id="MobiDB-lite"/>
    </source>
</evidence>
<accession>A0A2N5RXF7</accession>
<dbReference type="AlphaFoldDB" id="A0A2N5RXF7"/>
<evidence type="ECO:0000313" key="3">
    <source>
        <dbReference type="Proteomes" id="UP000235392"/>
    </source>
</evidence>
<reference evidence="2 3" key="1">
    <citation type="submission" date="2017-11" db="EMBL/GenBank/DDBJ databases">
        <title>De novo assembly and phasing of dikaryotic genomes from two isolates of Puccinia coronata f. sp. avenae, the causal agent of oat crown rust.</title>
        <authorList>
            <person name="Miller M.E."/>
            <person name="Zhang Y."/>
            <person name="Omidvar V."/>
            <person name="Sperschneider J."/>
            <person name="Schwessinger B."/>
            <person name="Raley C."/>
            <person name="Palmer J.M."/>
            <person name="Garnica D."/>
            <person name="Upadhyaya N."/>
            <person name="Rathjen J."/>
            <person name="Taylor J.M."/>
            <person name="Park R.F."/>
            <person name="Dodds P.N."/>
            <person name="Hirsch C.D."/>
            <person name="Kianian S.F."/>
            <person name="Figueroa M."/>
        </authorList>
    </citation>
    <scope>NUCLEOTIDE SEQUENCE [LARGE SCALE GENOMIC DNA]</scope>
    <source>
        <strain evidence="2">12SD80</strain>
    </source>
</reference>
<name>A0A2N5RXF7_9BASI</name>
<evidence type="ECO:0000313" key="2">
    <source>
        <dbReference type="EMBL" id="PLW05664.1"/>
    </source>
</evidence>
<feature type="compositionally biased region" description="Polar residues" evidence="1">
    <location>
        <begin position="101"/>
        <end position="112"/>
    </location>
</feature>
<dbReference type="EMBL" id="PGCI01001310">
    <property type="protein sequence ID" value="PLW05664.1"/>
    <property type="molecule type" value="Genomic_DNA"/>
</dbReference>
<feature type="region of interest" description="Disordered" evidence="1">
    <location>
        <begin position="101"/>
        <end position="186"/>
    </location>
</feature>
<proteinExistence type="predicted"/>
<feature type="region of interest" description="Disordered" evidence="1">
    <location>
        <begin position="424"/>
        <end position="466"/>
    </location>
</feature>
<feature type="compositionally biased region" description="Low complexity" evidence="1">
    <location>
        <begin position="113"/>
        <end position="131"/>
    </location>
</feature>
<gene>
    <name evidence="2" type="ORF">PCASD_26240</name>
</gene>
<sequence length="562" mass="62077">MACPGLSHLDGQAFRGVYHLNDGQSIEAVHTLMDQPSLRCVQHLDGQAIEHTPDDNVPYNFDGPLPAPVELVNLHNQICGNPLEADDKPLLDVNANHSLLGTGIPSQGQQTHPSPLNDTLSSSSTPLSLSTCRDPRAKPARRTLSRLVTKKYQLAASNSGPRRNKRTQEEIEESKNLEAAKKAEKTRKAAEMAENKSLKQAQKQARAAIKSACSTPSPRFKWSDEGSMEVLGYINSLKAKYNKTSKKRPGYLAWSSYVHKYSGPIKRDYITIRELGNKVIFWRYKALMTQYKHLGSGGLYEVLAEHGMTEEAWDFIKEMYSVNPVASGAGVVDMNATIKDMTENLVEEEPVDNQQTLNQDDRVEAFPDLATIGTAEHLDDLTALDPQAVMTPESLPVDPLNDTLPSAIFPDEAELPLSKQEVTPVDTEVPSAKSGIPRASSHHPQMPMQSPNLGSTSCPPKVVPVSSRRCGRTEEIKSDANITSSVLLLMEASQDTMAKWMVEEKSWIETSCQEEQAQARQLEETRQQDKDLKQAKLEIEQDQAKAEKKRAMMNAGTTAVTP</sequence>
<comment type="caution">
    <text evidence="2">The sequence shown here is derived from an EMBL/GenBank/DDBJ whole genome shotgun (WGS) entry which is preliminary data.</text>
</comment>